<dbReference type="InParanoid" id="D2VY29"/>
<reference evidence="1 2" key="1">
    <citation type="journal article" date="2010" name="Cell">
        <title>The genome of Naegleria gruberi illuminates early eukaryotic versatility.</title>
        <authorList>
            <person name="Fritz-Laylin L.K."/>
            <person name="Prochnik S.E."/>
            <person name="Ginger M.L."/>
            <person name="Dacks J.B."/>
            <person name="Carpenter M.L."/>
            <person name="Field M.C."/>
            <person name="Kuo A."/>
            <person name="Paredez A."/>
            <person name="Chapman J."/>
            <person name="Pham J."/>
            <person name="Shu S."/>
            <person name="Neupane R."/>
            <person name="Cipriano M."/>
            <person name="Mancuso J."/>
            <person name="Tu H."/>
            <person name="Salamov A."/>
            <person name="Lindquist E."/>
            <person name="Shapiro H."/>
            <person name="Lucas S."/>
            <person name="Grigoriev I.V."/>
            <person name="Cande W.Z."/>
            <person name="Fulton C."/>
            <person name="Rokhsar D.S."/>
            <person name="Dawson S.C."/>
        </authorList>
    </citation>
    <scope>NUCLEOTIDE SEQUENCE [LARGE SCALE GENOMIC DNA]</scope>
    <source>
        <strain evidence="1 2">NEG-M</strain>
    </source>
</reference>
<gene>
    <name evidence="1" type="ORF">NAEGRDRAFT_73951</name>
</gene>
<dbReference type="VEuPathDB" id="AmoebaDB:NAEGRDRAFT_73951"/>
<dbReference type="RefSeq" id="XP_002670996.1">
    <property type="nucleotide sequence ID" value="XM_002670950.1"/>
</dbReference>
<sequence>MAFYERLHSLGKIASECGLHLISQQQTKNTKSQASTNPLYTVPKSNVEECVMFCKLFLKAYYGKATSYVQGPSRLFSALLNLQVIFLLVQSYSISGEYDKTIAYSTECLDGIHTIKQQYSSESTSSDELMMSKIEEKCIFYRGYSSHKLGLFTQAERDLEVAESVYSVSSCAQEEYCSPIREGTINNSRKYYHLMNIQFTLINNHIKLKQFQQSLEYFIKLISLMRSATDSQQIIGKSSITIESMDEKSWNLLNLWFPGLPYFFLAEFLYKQQDYLSSNILFEKYSNYEQGRKLSVHKHQKQTPPSNPSKDKQLVHAMSRINQINSVIQSDQEY</sequence>
<name>D2VY29_NAEGR</name>
<proteinExistence type="predicted"/>
<dbReference type="Proteomes" id="UP000006671">
    <property type="component" value="Unassembled WGS sequence"/>
</dbReference>
<evidence type="ECO:0000313" key="1">
    <source>
        <dbReference type="EMBL" id="EFC38252.1"/>
    </source>
</evidence>
<accession>D2VY29</accession>
<protein>
    <submittedName>
        <fullName evidence="1">Predicted protein</fullName>
    </submittedName>
</protein>
<dbReference type="AlphaFoldDB" id="D2VY29"/>
<dbReference type="KEGG" id="ngr:NAEGRDRAFT_73951"/>
<organism evidence="2">
    <name type="scientific">Naegleria gruberi</name>
    <name type="common">Amoeba</name>
    <dbReference type="NCBI Taxonomy" id="5762"/>
    <lineage>
        <taxon>Eukaryota</taxon>
        <taxon>Discoba</taxon>
        <taxon>Heterolobosea</taxon>
        <taxon>Tetramitia</taxon>
        <taxon>Eutetramitia</taxon>
        <taxon>Vahlkampfiidae</taxon>
        <taxon>Naegleria</taxon>
    </lineage>
</organism>
<evidence type="ECO:0000313" key="2">
    <source>
        <dbReference type="Proteomes" id="UP000006671"/>
    </source>
</evidence>
<keyword evidence="2" id="KW-1185">Reference proteome</keyword>
<dbReference type="EMBL" id="GG738909">
    <property type="protein sequence ID" value="EFC38252.1"/>
    <property type="molecule type" value="Genomic_DNA"/>
</dbReference>
<dbReference type="GeneID" id="8863487"/>
<dbReference type="OrthoDB" id="10464356at2759"/>